<reference evidence="1" key="1">
    <citation type="submission" date="2019-04" db="EMBL/GenBank/DDBJ databases">
        <title>Microbes associate with the intestines of laboratory mice.</title>
        <authorList>
            <person name="Navarre W."/>
            <person name="Wong E."/>
            <person name="Huang K."/>
            <person name="Tropini C."/>
            <person name="Ng K."/>
            <person name="Yu B."/>
        </authorList>
    </citation>
    <scope>NUCLEOTIDE SEQUENCE</scope>
    <source>
        <strain evidence="1">NM09_H32</strain>
    </source>
</reference>
<dbReference type="EMBL" id="SRYG01000019">
    <property type="protein sequence ID" value="TGY65312.1"/>
    <property type="molecule type" value="Genomic_DNA"/>
</dbReference>
<name>A0AC61R708_9FIRM</name>
<organism evidence="1 2">
    <name type="scientific">Dubosiella muris</name>
    <dbReference type="NCBI Taxonomy" id="3038133"/>
    <lineage>
        <taxon>Bacteria</taxon>
        <taxon>Bacillati</taxon>
        <taxon>Bacillota</taxon>
        <taxon>Erysipelotrichia</taxon>
        <taxon>Erysipelotrichales</taxon>
        <taxon>Erysipelotrichaceae</taxon>
        <taxon>Dubosiella</taxon>
    </lineage>
</organism>
<accession>A0AC61R708</accession>
<dbReference type="EC" id="1.11.1.-" evidence="1"/>
<proteinExistence type="predicted"/>
<comment type="caution">
    <text evidence="1">The sequence shown here is derived from an EMBL/GenBank/DDBJ whole genome shotgun (WGS) entry which is preliminary data.</text>
</comment>
<keyword evidence="1" id="KW-0575">Peroxidase</keyword>
<keyword evidence="2" id="KW-1185">Reference proteome</keyword>
<dbReference type="Proteomes" id="UP000308836">
    <property type="component" value="Unassembled WGS sequence"/>
</dbReference>
<evidence type="ECO:0000313" key="1">
    <source>
        <dbReference type="EMBL" id="TGY65312.1"/>
    </source>
</evidence>
<sequence length="160" mass="17891">MTTFLGNPVTLEGEALKAGETMPDFEVISTSLEPLHPMQEKGKKIILAVPSVDTGVCNLELEKFMEYMKGRDDVQVISVSMDLPFALDRWCQAHKGNVLTTSDYKERDFAKKTGTRMTENGLLARSVFVTDEDGKLTYVEYVDEVSHEPHYDQVIEAIGA</sequence>
<protein>
    <submittedName>
        <fullName evidence="1">Thiol peroxidase</fullName>
        <ecNumber evidence="1">1.11.1.-</ecNumber>
    </submittedName>
</protein>
<gene>
    <name evidence="1" type="ORF">E5336_09125</name>
</gene>
<evidence type="ECO:0000313" key="2">
    <source>
        <dbReference type="Proteomes" id="UP000308836"/>
    </source>
</evidence>
<keyword evidence="1" id="KW-0560">Oxidoreductase</keyword>